<dbReference type="OrthoDB" id="5643270at2"/>
<dbReference type="CDD" id="cd06170">
    <property type="entry name" value="LuxR_C_like"/>
    <property type="match status" value="1"/>
</dbReference>
<keyword evidence="3" id="KW-0804">Transcription</keyword>
<comment type="caution">
    <text evidence="5">The sequence shown here is derived from an EMBL/GenBank/DDBJ whole genome shotgun (WGS) entry which is preliminary data.</text>
</comment>
<dbReference type="EMBL" id="LNYG01000013">
    <property type="protein sequence ID" value="KTD08527.1"/>
    <property type="molecule type" value="Genomic_DNA"/>
</dbReference>
<dbReference type="STRING" id="455.Ljam_2722"/>
<dbReference type="Pfam" id="PF00196">
    <property type="entry name" value="GerE"/>
    <property type="match status" value="1"/>
</dbReference>
<dbReference type="GO" id="GO:0006355">
    <property type="term" value="P:regulation of DNA-templated transcription"/>
    <property type="evidence" value="ECO:0007669"/>
    <property type="project" value="InterPro"/>
</dbReference>
<name>A0A0W0UL84_9GAMM</name>
<dbReference type="PANTHER" id="PTHR44688">
    <property type="entry name" value="DNA-BINDING TRANSCRIPTIONAL ACTIVATOR DEVR_DOSR"/>
    <property type="match status" value="1"/>
</dbReference>
<evidence type="ECO:0000256" key="1">
    <source>
        <dbReference type="ARBA" id="ARBA00023015"/>
    </source>
</evidence>
<dbReference type="SMART" id="SM00421">
    <property type="entry name" value="HTH_LUXR"/>
    <property type="match status" value="1"/>
</dbReference>
<protein>
    <submittedName>
        <fullName evidence="5">Lipolytic enzyme / transcription regulator protein</fullName>
    </submittedName>
</protein>
<dbReference type="GO" id="GO:0003677">
    <property type="term" value="F:DNA binding"/>
    <property type="evidence" value="ECO:0007669"/>
    <property type="project" value="UniProtKB-KW"/>
</dbReference>
<dbReference type="InterPro" id="IPR036388">
    <property type="entry name" value="WH-like_DNA-bd_sf"/>
</dbReference>
<dbReference type="InterPro" id="IPR000792">
    <property type="entry name" value="Tscrpt_reg_LuxR_C"/>
</dbReference>
<dbReference type="SUPFAM" id="SSF46894">
    <property type="entry name" value="C-terminal effector domain of the bipartite response regulators"/>
    <property type="match status" value="1"/>
</dbReference>
<evidence type="ECO:0000313" key="6">
    <source>
        <dbReference type="Proteomes" id="UP000054715"/>
    </source>
</evidence>
<keyword evidence="2" id="KW-0238">DNA-binding</keyword>
<dbReference type="PANTHER" id="PTHR44688:SF16">
    <property type="entry name" value="DNA-BINDING TRANSCRIPTIONAL ACTIVATOR DEVR_DOSR"/>
    <property type="match status" value="1"/>
</dbReference>
<evidence type="ECO:0000256" key="2">
    <source>
        <dbReference type="ARBA" id="ARBA00023125"/>
    </source>
</evidence>
<accession>A0A0W0UL84</accession>
<dbReference type="Gene3D" id="1.10.10.10">
    <property type="entry name" value="Winged helix-like DNA-binding domain superfamily/Winged helix DNA-binding domain"/>
    <property type="match status" value="1"/>
</dbReference>
<evidence type="ECO:0000313" key="5">
    <source>
        <dbReference type="EMBL" id="KTD08527.1"/>
    </source>
</evidence>
<dbReference type="AlphaFoldDB" id="A0A0W0UL84"/>
<evidence type="ECO:0000259" key="4">
    <source>
        <dbReference type="PROSITE" id="PS50043"/>
    </source>
</evidence>
<dbReference type="Proteomes" id="UP000054715">
    <property type="component" value="Unassembled WGS sequence"/>
</dbReference>
<dbReference type="RefSeq" id="WP_058450538.1">
    <property type="nucleotide sequence ID" value="NZ_CAAAJF010000001.1"/>
</dbReference>
<dbReference type="PRINTS" id="PR00038">
    <property type="entry name" value="HTHLUXR"/>
</dbReference>
<dbReference type="PATRIC" id="fig|455.5.peg.2860"/>
<gene>
    <name evidence="5" type="ORF">Ljam_2722</name>
</gene>
<dbReference type="PROSITE" id="PS50043">
    <property type="entry name" value="HTH_LUXR_2"/>
    <property type="match status" value="1"/>
</dbReference>
<evidence type="ECO:0000256" key="3">
    <source>
        <dbReference type="ARBA" id="ARBA00023163"/>
    </source>
</evidence>
<proteinExistence type="predicted"/>
<organism evidence="5 6">
    <name type="scientific">Legionella jamestowniensis</name>
    <dbReference type="NCBI Taxonomy" id="455"/>
    <lineage>
        <taxon>Bacteria</taxon>
        <taxon>Pseudomonadati</taxon>
        <taxon>Pseudomonadota</taxon>
        <taxon>Gammaproteobacteria</taxon>
        <taxon>Legionellales</taxon>
        <taxon>Legionellaceae</taxon>
        <taxon>Legionella</taxon>
    </lineage>
</organism>
<reference evidence="5 6" key="1">
    <citation type="submission" date="2015-11" db="EMBL/GenBank/DDBJ databases">
        <title>Genomic analysis of 38 Legionella species identifies large and diverse effector repertoires.</title>
        <authorList>
            <person name="Burstein D."/>
            <person name="Amaro F."/>
            <person name="Zusman T."/>
            <person name="Lifshitz Z."/>
            <person name="Cohen O."/>
            <person name="Gilbert J.A."/>
            <person name="Pupko T."/>
            <person name="Shuman H.A."/>
            <person name="Segal G."/>
        </authorList>
    </citation>
    <scope>NUCLEOTIDE SEQUENCE [LARGE SCALE GENOMIC DNA]</scope>
    <source>
        <strain evidence="5 6">JA-26-G1-E2</strain>
    </source>
</reference>
<keyword evidence="1" id="KW-0805">Transcription regulation</keyword>
<sequence>MKDVPYILSLAYKKQIDEVCKPLGRIGLKHFVMYLIFNDGTPLILSNVYPIILSYYQDALYQEDYTYTARLIDAAREGFYLCNEVQSISPQFKELLAEKYNIHPIYNLVRRCAECTFIFSAIRDTPTMESHLFYQRTIAAFENFCVNFVDAFLELITFCNPKYKLSFILTNKSFRHAVIKGGYTENNLLSMREQECLWLTAQGKSGKQIAQTLKISPYTVEKYLKNIREIFNCHTIIEAVIEGIHRGMIGRMNLNKNTLSAINSKLNFAKPIIGIDTVS</sequence>
<feature type="domain" description="HTH luxR-type" evidence="4">
    <location>
        <begin position="182"/>
        <end position="247"/>
    </location>
</feature>
<dbReference type="InterPro" id="IPR016032">
    <property type="entry name" value="Sig_transdc_resp-reg_C-effctor"/>
</dbReference>